<dbReference type="InterPro" id="IPR048395">
    <property type="entry name" value="Glyco_hydro_31_C"/>
</dbReference>
<organism evidence="5 6">
    <name type="scientific">Qipengyuania soli</name>
    <dbReference type="NCBI Taxonomy" id="2782568"/>
    <lineage>
        <taxon>Bacteria</taxon>
        <taxon>Pseudomonadati</taxon>
        <taxon>Pseudomonadota</taxon>
        <taxon>Alphaproteobacteria</taxon>
        <taxon>Sphingomonadales</taxon>
        <taxon>Erythrobacteraceae</taxon>
        <taxon>Qipengyuania</taxon>
    </lineage>
</organism>
<dbReference type="InterPro" id="IPR052990">
    <property type="entry name" value="Sulfoquinovosidase_GH31"/>
</dbReference>
<dbReference type="Proteomes" id="UP000594459">
    <property type="component" value="Chromosome"/>
</dbReference>
<dbReference type="Pfam" id="PF21365">
    <property type="entry name" value="Glyco_hydro_31_3rd"/>
    <property type="match status" value="1"/>
</dbReference>
<dbReference type="InterPro" id="IPR000322">
    <property type="entry name" value="Glyco_hydro_31_TIM"/>
</dbReference>
<dbReference type="SUPFAM" id="SSF51445">
    <property type="entry name" value="(Trans)glycosidases"/>
    <property type="match status" value="1"/>
</dbReference>
<protein>
    <submittedName>
        <fullName evidence="5">Alpha-glucosidase</fullName>
        <ecNumber evidence="5">3.2.1.20</ecNumber>
    </submittedName>
</protein>
<reference evidence="5 6" key="1">
    <citation type="submission" date="2020-11" db="EMBL/GenBank/DDBJ databases">
        <title>The genome sequence of Erythrobacter sp. 6D36.</title>
        <authorList>
            <person name="Liu Y."/>
        </authorList>
    </citation>
    <scope>NUCLEOTIDE SEQUENCE [LARGE SCALE GENOMIC DNA]</scope>
    <source>
        <strain evidence="5 6">6D36</strain>
    </source>
</reference>
<dbReference type="Gene3D" id="3.20.20.80">
    <property type="entry name" value="Glycosidases"/>
    <property type="match status" value="1"/>
</dbReference>
<dbReference type="EMBL" id="CP064654">
    <property type="protein sequence ID" value="QPC98229.1"/>
    <property type="molecule type" value="Genomic_DNA"/>
</dbReference>
<dbReference type="PANTHER" id="PTHR46959">
    <property type="entry name" value="SULFOQUINOVOSIDASE"/>
    <property type="match status" value="1"/>
</dbReference>
<dbReference type="EC" id="3.2.1.20" evidence="5"/>
<accession>A0A7S8F310</accession>
<dbReference type="InterPro" id="IPR011013">
    <property type="entry name" value="Gal_mutarotase_sf_dom"/>
</dbReference>
<dbReference type="GO" id="GO:0030246">
    <property type="term" value="F:carbohydrate binding"/>
    <property type="evidence" value="ECO:0007669"/>
    <property type="project" value="InterPro"/>
</dbReference>
<dbReference type="CDD" id="cd14752">
    <property type="entry name" value="GH31_N"/>
    <property type="match status" value="1"/>
</dbReference>
<dbReference type="InterPro" id="IPR013780">
    <property type="entry name" value="Glyco_hydro_b"/>
</dbReference>
<dbReference type="Gene3D" id="2.60.40.1760">
    <property type="entry name" value="glycosyl hydrolase (family 31)"/>
    <property type="match status" value="1"/>
</dbReference>
<dbReference type="NCBIfam" id="NF007746">
    <property type="entry name" value="PRK10426.1"/>
    <property type="match status" value="1"/>
</dbReference>
<evidence type="ECO:0000259" key="3">
    <source>
        <dbReference type="Pfam" id="PF01055"/>
    </source>
</evidence>
<comment type="similarity">
    <text evidence="1 2">Belongs to the glycosyl hydrolase 31 family.</text>
</comment>
<dbReference type="GO" id="GO:0004558">
    <property type="term" value="F:alpha-1,4-glucosidase activity"/>
    <property type="evidence" value="ECO:0007669"/>
    <property type="project" value="UniProtKB-EC"/>
</dbReference>
<dbReference type="PANTHER" id="PTHR46959:SF2">
    <property type="entry name" value="SULFOQUINOVOSIDASE"/>
    <property type="match status" value="1"/>
</dbReference>
<proteinExistence type="inferred from homology"/>
<evidence type="ECO:0000256" key="2">
    <source>
        <dbReference type="RuleBase" id="RU361185"/>
    </source>
</evidence>
<keyword evidence="6" id="KW-1185">Reference proteome</keyword>
<dbReference type="Gene3D" id="2.60.40.1180">
    <property type="entry name" value="Golgi alpha-mannosidase II"/>
    <property type="match status" value="1"/>
</dbReference>
<sequence length="678" mass="74736">MASRRGKTAVELRFSASEDAFELWLDGKLLLRHANSCPAVVIARGNPSVEMYRGNFRIEDAPRESVRPDSFSLDGDGAVLLSDGIEVVRLSLAGSALQVDALDPSFDRIHLHFHAEAGEVVWGGGEQMSYLALNGRRFPMWTSEPGVGRDKSTELTRIMDAEGMAGGDYWNTNYPQPTFLSSRWLAVHCAETCYSVLDFTDANTHRVEVWSSSARFEFFGADGPKALVGLLSDRFGRQPALPDWAISGAIVGLKSGASSFDRLEKFIDAGSAVSGLWCEDWAGIRQTSFGRRLFWDWHLGERSEERFPGLEGRIVDLARRGIKFLAYVNPYLAEDGDLFADAAAGGHFCLKLDSDEPHLVDFGEFDCGVLDFTREETRSWFAERIIGREMLDRGIAGWMADFGEYLPTDLRLADGSDPMEAHNLYPVLWAQVNAQAVASRSKTGDAVFFMRAGFSGVQAHCPLLWAGDQCVDFTRHDGIGTVITAALSAGLLGNAYSHSDCGGYTSLHGNVRSEELLRRWCELAAFAPVMRSHEGNRPDDNLQYDSSPGLLDCFARWSRVHAYLAPYVRELCGEASRSGLPLQRPLFLEYPDDPKLFAVQDQYLYGSDLLVAPVIEEGADRRDVVLPGEGPWRHCWSGEDFAPGTHSVAAPIGAPPVFYRPEARHAPLFAGLAGVLSQ</sequence>
<dbReference type="GO" id="GO:0005975">
    <property type="term" value="P:carbohydrate metabolic process"/>
    <property type="evidence" value="ECO:0007669"/>
    <property type="project" value="InterPro"/>
</dbReference>
<name>A0A7S8F310_9SPHN</name>
<dbReference type="Pfam" id="PF01055">
    <property type="entry name" value="Glyco_hydro_31_2nd"/>
    <property type="match status" value="1"/>
</dbReference>
<dbReference type="InterPro" id="IPR044112">
    <property type="entry name" value="YihQ_TIM-like"/>
</dbReference>
<dbReference type="CDD" id="cd06594">
    <property type="entry name" value="GH31_glucosidase_YihQ"/>
    <property type="match status" value="1"/>
</dbReference>
<evidence type="ECO:0000313" key="5">
    <source>
        <dbReference type="EMBL" id="QPC98229.1"/>
    </source>
</evidence>
<dbReference type="SUPFAM" id="SSF51011">
    <property type="entry name" value="Glycosyl hydrolase domain"/>
    <property type="match status" value="1"/>
</dbReference>
<evidence type="ECO:0000313" key="6">
    <source>
        <dbReference type="Proteomes" id="UP000594459"/>
    </source>
</evidence>
<keyword evidence="2 5" id="KW-0326">Glycosidase</keyword>
<feature type="domain" description="Glycoside hydrolase family 31 TIM barrel" evidence="3">
    <location>
        <begin position="301"/>
        <end position="568"/>
    </location>
</feature>
<dbReference type="KEGG" id="qso:IRL76_10180"/>
<feature type="domain" description="Glycosyl hydrolase family 31 C-terminal" evidence="4">
    <location>
        <begin position="579"/>
        <end position="661"/>
    </location>
</feature>
<evidence type="ECO:0000259" key="4">
    <source>
        <dbReference type="Pfam" id="PF21365"/>
    </source>
</evidence>
<dbReference type="SUPFAM" id="SSF74650">
    <property type="entry name" value="Galactose mutarotase-like"/>
    <property type="match status" value="1"/>
</dbReference>
<gene>
    <name evidence="5" type="ORF">IRL76_10180</name>
</gene>
<evidence type="ECO:0000256" key="1">
    <source>
        <dbReference type="ARBA" id="ARBA00007806"/>
    </source>
</evidence>
<dbReference type="AlphaFoldDB" id="A0A7S8F310"/>
<keyword evidence="2 5" id="KW-0378">Hydrolase</keyword>
<dbReference type="InterPro" id="IPR017853">
    <property type="entry name" value="GH"/>
</dbReference>